<dbReference type="InterPro" id="IPR010426">
    <property type="entry name" value="MTTB_MeTrfase"/>
</dbReference>
<dbReference type="EMBL" id="LJCR01003243">
    <property type="protein sequence ID" value="KPV47782.1"/>
    <property type="molecule type" value="Genomic_DNA"/>
</dbReference>
<proteinExistence type="inferred from homology"/>
<evidence type="ECO:0000256" key="3">
    <source>
        <dbReference type="ARBA" id="ARBA00022679"/>
    </source>
</evidence>
<gene>
    <name evidence="4" type="ORF">SE17_41590</name>
</gene>
<keyword evidence="2" id="KW-0489">Methyltransferase</keyword>
<keyword evidence="5" id="KW-1185">Reference proteome</keyword>
<evidence type="ECO:0000256" key="1">
    <source>
        <dbReference type="ARBA" id="ARBA00007137"/>
    </source>
</evidence>
<dbReference type="GO" id="GO:0008168">
    <property type="term" value="F:methyltransferase activity"/>
    <property type="evidence" value="ECO:0007669"/>
    <property type="project" value="UniProtKB-KW"/>
</dbReference>
<sequence length="173" mass="19389">RYGLPYRGSGGLNTSKVPDAQAAYETQMCLWPTVMSHTNWVQHAAGWLESGLVASFEKLILDVEGLAMMQHLFGGVEVSTDTLAFDSIKAVGPGGHHFGTDHTIGRYQTEFYRPIISDRLSIGQWEDAGRLDAAQRANRIWKELLNAYEKPPIDPGVEEALNEYVERRKRELV</sequence>
<accession>A0A0P9CP93</accession>
<feature type="non-terminal residue" evidence="4">
    <location>
        <position position="1"/>
    </location>
</feature>
<dbReference type="InterPro" id="IPR038601">
    <property type="entry name" value="MttB-like_sf"/>
</dbReference>
<protein>
    <recommendedName>
        <fullName evidence="6">Trimethylamine methyltransferase</fullName>
    </recommendedName>
</protein>
<dbReference type="GO" id="GO:0032259">
    <property type="term" value="P:methylation"/>
    <property type="evidence" value="ECO:0007669"/>
    <property type="project" value="UniProtKB-KW"/>
</dbReference>
<evidence type="ECO:0000256" key="2">
    <source>
        <dbReference type="ARBA" id="ARBA00022603"/>
    </source>
</evidence>
<dbReference type="Gene3D" id="3.20.20.480">
    <property type="entry name" value="Trimethylamine methyltransferase-like"/>
    <property type="match status" value="1"/>
</dbReference>
<dbReference type="GO" id="GO:0015948">
    <property type="term" value="P:methanogenesis"/>
    <property type="evidence" value="ECO:0007669"/>
    <property type="project" value="InterPro"/>
</dbReference>
<comment type="similarity">
    <text evidence="1">Belongs to the trimethylamine methyltransferase family.</text>
</comment>
<reference evidence="4 5" key="1">
    <citation type="submission" date="2015-09" db="EMBL/GenBank/DDBJ databases">
        <title>Draft genome sequence of Kouleothrix aurantiaca JCM 19913.</title>
        <authorList>
            <person name="Hemp J."/>
        </authorList>
    </citation>
    <scope>NUCLEOTIDE SEQUENCE [LARGE SCALE GENOMIC DNA]</scope>
    <source>
        <strain evidence="4 5">COM-B</strain>
    </source>
</reference>
<evidence type="ECO:0000313" key="4">
    <source>
        <dbReference type="EMBL" id="KPV47782.1"/>
    </source>
</evidence>
<dbReference type="AlphaFoldDB" id="A0A0P9CP93"/>
<evidence type="ECO:0000313" key="5">
    <source>
        <dbReference type="Proteomes" id="UP000050509"/>
    </source>
</evidence>
<dbReference type="Proteomes" id="UP000050509">
    <property type="component" value="Unassembled WGS sequence"/>
</dbReference>
<comment type="caution">
    <text evidence="4">The sequence shown here is derived from an EMBL/GenBank/DDBJ whole genome shotgun (WGS) entry which is preliminary data.</text>
</comment>
<name>A0A0P9CP93_9CHLR</name>
<keyword evidence="3" id="KW-0808">Transferase</keyword>
<dbReference type="Pfam" id="PF06253">
    <property type="entry name" value="MTTB"/>
    <property type="match status" value="1"/>
</dbReference>
<organism evidence="4 5">
    <name type="scientific">Kouleothrix aurantiaca</name>
    <dbReference type="NCBI Taxonomy" id="186479"/>
    <lineage>
        <taxon>Bacteria</taxon>
        <taxon>Bacillati</taxon>
        <taxon>Chloroflexota</taxon>
        <taxon>Chloroflexia</taxon>
        <taxon>Chloroflexales</taxon>
        <taxon>Roseiflexineae</taxon>
        <taxon>Roseiflexaceae</taxon>
        <taxon>Kouleothrix</taxon>
    </lineage>
</organism>
<dbReference type="PATRIC" id="fig|186479.3.peg.6770"/>
<evidence type="ECO:0008006" key="6">
    <source>
        <dbReference type="Google" id="ProtNLM"/>
    </source>
</evidence>